<dbReference type="Proteomes" id="UP000238479">
    <property type="component" value="Chromosome 7"/>
</dbReference>
<name>A0A2P6PA83_ROSCH</name>
<organism evidence="1 2">
    <name type="scientific">Rosa chinensis</name>
    <name type="common">China rose</name>
    <dbReference type="NCBI Taxonomy" id="74649"/>
    <lineage>
        <taxon>Eukaryota</taxon>
        <taxon>Viridiplantae</taxon>
        <taxon>Streptophyta</taxon>
        <taxon>Embryophyta</taxon>
        <taxon>Tracheophyta</taxon>
        <taxon>Spermatophyta</taxon>
        <taxon>Magnoliopsida</taxon>
        <taxon>eudicotyledons</taxon>
        <taxon>Gunneridae</taxon>
        <taxon>Pentapetalae</taxon>
        <taxon>rosids</taxon>
        <taxon>fabids</taxon>
        <taxon>Rosales</taxon>
        <taxon>Rosaceae</taxon>
        <taxon>Rosoideae</taxon>
        <taxon>Rosoideae incertae sedis</taxon>
        <taxon>Rosa</taxon>
    </lineage>
</organism>
<dbReference type="EMBL" id="PDCK01000045">
    <property type="protein sequence ID" value="PRQ18825.1"/>
    <property type="molecule type" value="Genomic_DNA"/>
</dbReference>
<protein>
    <submittedName>
        <fullName evidence="1">Uncharacterized protein</fullName>
    </submittedName>
</protein>
<accession>A0A2P6PA83</accession>
<evidence type="ECO:0000313" key="1">
    <source>
        <dbReference type="EMBL" id="PRQ18825.1"/>
    </source>
</evidence>
<keyword evidence="2" id="KW-1185">Reference proteome</keyword>
<evidence type="ECO:0000313" key="2">
    <source>
        <dbReference type="Proteomes" id="UP000238479"/>
    </source>
</evidence>
<comment type="caution">
    <text evidence="1">The sequence shown here is derived from an EMBL/GenBank/DDBJ whole genome shotgun (WGS) entry which is preliminary data.</text>
</comment>
<gene>
    <name evidence="1" type="ORF">RchiOBHm_Chr7g0210381</name>
</gene>
<reference evidence="1 2" key="1">
    <citation type="journal article" date="2018" name="Nat. Genet.">
        <title>The Rosa genome provides new insights in the design of modern roses.</title>
        <authorList>
            <person name="Bendahmane M."/>
        </authorList>
    </citation>
    <scope>NUCLEOTIDE SEQUENCE [LARGE SCALE GENOMIC DNA]</scope>
    <source>
        <strain evidence="2">cv. Old Blush</strain>
    </source>
</reference>
<sequence length="70" mass="8065">MASSTSGPLRRRYCVLRRSGSFESALWIWRDLVAAARISGSCFGEFLRFGFVFELFIFELKFSLSFNQKA</sequence>
<dbReference type="Gramene" id="PRQ18825">
    <property type="protein sequence ID" value="PRQ18825"/>
    <property type="gene ID" value="RchiOBHm_Chr7g0210381"/>
</dbReference>
<dbReference type="AlphaFoldDB" id="A0A2P6PA83"/>
<proteinExistence type="predicted"/>